<evidence type="ECO:0000313" key="2">
    <source>
        <dbReference type="EMBL" id="RHW34950.1"/>
    </source>
</evidence>
<evidence type="ECO:0000259" key="1">
    <source>
        <dbReference type="PROSITE" id="PS50965"/>
    </source>
</evidence>
<dbReference type="EMBL" id="QWEI01000007">
    <property type="protein sequence ID" value="RHW34950.1"/>
    <property type="molecule type" value="Genomic_DNA"/>
</dbReference>
<sequence length="222" mass="25745">MMLILFFLVLMGILFAIALYVYENSPFSRLTGNSFSTIWTDQEIRFLYRVSQKLKKINGQYEVLFNIAFPHSDRKIDALLILRSGLYIIEAKRMRGWIYGKETDVQWAEALERGGMTKFQNPVVESKLEIMRLKDHLPEVSKELFHSLIVFNDQCSFKNIEIHSSDVDVIKLNELPEYFSNIGHIKDDLLTTEEMKGIANTLKPFMEKNPKEKASVNNVTSL</sequence>
<dbReference type="RefSeq" id="WP_118876824.1">
    <property type="nucleotide sequence ID" value="NZ_QWEI01000007.1"/>
</dbReference>
<keyword evidence="3" id="KW-1185">Reference proteome</keyword>
<proteinExistence type="predicted"/>
<dbReference type="Pfam" id="PF08378">
    <property type="entry name" value="NERD"/>
    <property type="match status" value="1"/>
</dbReference>
<dbReference type="PROSITE" id="PS50965">
    <property type="entry name" value="NERD"/>
    <property type="match status" value="1"/>
</dbReference>
<protein>
    <submittedName>
        <fullName evidence="2">NERD domain-containing protein</fullName>
    </submittedName>
</protein>
<dbReference type="AlphaFoldDB" id="A0A396SKE9"/>
<reference evidence="2 3" key="1">
    <citation type="submission" date="2018-08" db="EMBL/GenBank/DDBJ databases">
        <title>Lysinibacillus sp. YLB-03 draft genome sequence.</title>
        <authorList>
            <person name="Yu L."/>
        </authorList>
    </citation>
    <scope>NUCLEOTIDE SEQUENCE [LARGE SCALE GENOMIC DNA]</scope>
    <source>
        <strain evidence="2 3">YLB-03</strain>
    </source>
</reference>
<feature type="domain" description="NERD" evidence="1">
    <location>
        <begin position="42"/>
        <end position="156"/>
    </location>
</feature>
<comment type="caution">
    <text evidence="2">The sequence shown here is derived from an EMBL/GenBank/DDBJ whole genome shotgun (WGS) entry which is preliminary data.</text>
</comment>
<gene>
    <name evidence="2" type="ORF">D1B33_12950</name>
</gene>
<accession>A0A396SKE9</accession>
<dbReference type="Proteomes" id="UP000265692">
    <property type="component" value="Unassembled WGS sequence"/>
</dbReference>
<dbReference type="InterPro" id="IPR011528">
    <property type="entry name" value="NERD"/>
</dbReference>
<name>A0A396SKE9_9BACL</name>
<evidence type="ECO:0000313" key="3">
    <source>
        <dbReference type="Proteomes" id="UP000265692"/>
    </source>
</evidence>
<organism evidence="2 3">
    <name type="scientific">Ureibacillus yapensis</name>
    <dbReference type="NCBI Taxonomy" id="2304605"/>
    <lineage>
        <taxon>Bacteria</taxon>
        <taxon>Bacillati</taxon>
        <taxon>Bacillota</taxon>
        <taxon>Bacilli</taxon>
        <taxon>Bacillales</taxon>
        <taxon>Caryophanaceae</taxon>
        <taxon>Ureibacillus</taxon>
    </lineage>
</organism>